<gene>
    <name evidence="2" type="ORF">NSA47_11900</name>
</gene>
<dbReference type="PROSITE" id="PS51257">
    <property type="entry name" value="PROKAR_LIPOPROTEIN"/>
    <property type="match status" value="1"/>
</dbReference>
<sequence>MTRKKRGFLILLMIFILLVSIGCQKKEQDTTDIQAFADPMAENILIAINQENYQEFVKDLSDKMQSELSEEIFDTQMVALKDIIGDYQEGSKEMLTTEDVDKNLIRVIYNTQYTNEKENVIVTVVFNKDENNRKIEGFFMNSPKLQKM</sequence>
<reference evidence="2" key="1">
    <citation type="submission" date="2022-07" db="EMBL/GenBank/DDBJ databases">
        <title>Enhanced cultured diversity of the mouse gut microbiota enables custom-made synthetic communities.</title>
        <authorList>
            <person name="Afrizal A."/>
        </authorList>
    </citation>
    <scope>NUCLEOTIDE SEQUENCE</scope>
    <source>
        <strain evidence="2">DSM 28593</strain>
    </source>
</reference>
<dbReference type="RefSeq" id="WP_257532281.1">
    <property type="nucleotide sequence ID" value="NZ_JANKAS010000012.1"/>
</dbReference>
<comment type="caution">
    <text evidence="2">The sequence shown here is derived from an EMBL/GenBank/DDBJ whole genome shotgun (WGS) entry which is preliminary data.</text>
</comment>
<dbReference type="Pfam" id="PF13026">
    <property type="entry name" value="DUF3887"/>
    <property type="match status" value="1"/>
</dbReference>
<dbReference type="Proteomes" id="UP001205748">
    <property type="component" value="Unassembled WGS sequence"/>
</dbReference>
<protein>
    <submittedName>
        <fullName evidence="2">DUF3887 domain-containing protein</fullName>
    </submittedName>
</protein>
<dbReference type="AlphaFoldDB" id="A0AAE3HHT0"/>
<evidence type="ECO:0000313" key="3">
    <source>
        <dbReference type="Proteomes" id="UP001205748"/>
    </source>
</evidence>
<evidence type="ECO:0000313" key="2">
    <source>
        <dbReference type="EMBL" id="MCR1899679.1"/>
    </source>
</evidence>
<feature type="domain" description="DUF3887" evidence="1">
    <location>
        <begin position="41"/>
        <end position="138"/>
    </location>
</feature>
<dbReference type="EMBL" id="JANKAS010000012">
    <property type="protein sequence ID" value="MCR1899679.1"/>
    <property type="molecule type" value="Genomic_DNA"/>
</dbReference>
<dbReference type="InterPro" id="IPR024981">
    <property type="entry name" value="DUF3887"/>
</dbReference>
<organism evidence="2 3">
    <name type="scientific">Irregularibacter muris</name>
    <dbReference type="NCBI Taxonomy" id="1796619"/>
    <lineage>
        <taxon>Bacteria</taxon>
        <taxon>Bacillati</taxon>
        <taxon>Bacillota</taxon>
        <taxon>Clostridia</taxon>
        <taxon>Eubacteriales</taxon>
        <taxon>Eubacteriaceae</taxon>
        <taxon>Irregularibacter</taxon>
    </lineage>
</organism>
<dbReference type="Gene3D" id="3.10.450.590">
    <property type="match status" value="1"/>
</dbReference>
<proteinExistence type="predicted"/>
<name>A0AAE3HHT0_9FIRM</name>
<evidence type="ECO:0000259" key="1">
    <source>
        <dbReference type="Pfam" id="PF13026"/>
    </source>
</evidence>
<keyword evidence="3" id="KW-1185">Reference proteome</keyword>
<accession>A0AAE3HHT0</accession>